<proteinExistence type="predicted"/>
<sequence length="107" mass="11477">MPFNSAPSRSHVGRSDEDECGRNRPKCVVSEACDILERLYASPMASTISEDSISACELTSETTEATSANWSLKQMHDCGFDVDAASLAAARSKTDPSEEAMSGEQVL</sequence>
<name>A0A3S5BUZ8_9PLAT</name>
<accession>A0A3S5BUZ8</accession>
<comment type="caution">
    <text evidence="2">The sequence shown here is derived from an EMBL/GenBank/DDBJ whole genome shotgun (WGS) entry which is preliminary data.</text>
</comment>
<dbReference type="EMBL" id="CAAALY010268569">
    <property type="protein sequence ID" value="VEL41253.1"/>
    <property type="molecule type" value="Genomic_DNA"/>
</dbReference>
<feature type="region of interest" description="Disordered" evidence="1">
    <location>
        <begin position="1"/>
        <end position="24"/>
    </location>
</feature>
<gene>
    <name evidence="2" type="ORF">PXEA_LOCUS34693</name>
</gene>
<evidence type="ECO:0000313" key="3">
    <source>
        <dbReference type="Proteomes" id="UP000784294"/>
    </source>
</evidence>
<protein>
    <submittedName>
        <fullName evidence="2">Uncharacterized protein</fullName>
    </submittedName>
</protein>
<dbReference type="AlphaFoldDB" id="A0A3S5BUZ8"/>
<reference evidence="2" key="1">
    <citation type="submission" date="2018-11" db="EMBL/GenBank/DDBJ databases">
        <authorList>
            <consortium name="Pathogen Informatics"/>
        </authorList>
    </citation>
    <scope>NUCLEOTIDE SEQUENCE</scope>
</reference>
<keyword evidence="3" id="KW-1185">Reference proteome</keyword>
<evidence type="ECO:0000313" key="2">
    <source>
        <dbReference type="EMBL" id="VEL41253.1"/>
    </source>
</evidence>
<organism evidence="2 3">
    <name type="scientific">Protopolystoma xenopodis</name>
    <dbReference type="NCBI Taxonomy" id="117903"/>
    <lineage>
        <taxon>Eukaryota</taxon>
        <taxon>Metazoa</taxon>
        <taxon>Spiralia</taxon>
        <taxon>Lophotrochozoa</taxon>
        <taxon>Platyhelminthes</taxon>
        <taxon>Monogenea</taxon>
        <taxon>Polyopisthocotylea</taxon>
        <taxon>Polystomatidea</taxon>
        <taxon>Polystomatidae</taxon>
        <taxon>Protopolystoma</taxon>
    </lineage>
</organism>
<evidence type="ECO:0000256" key="1">
    <source>
        <dbReference type="SAM" id="MobiDB-lite"/>
    </source>
</evidence>
<dbReference type="Proteomes" id="UP000784294">
    <property type="component" value="Unassembled WGS sequence"/>
</dbReference>